<dbReference type="Proteomes" id="UP000011682">
    <property type="component" value="Unassembled WGS sequence"/>
</dbReference>
<dbReference type="EMBL" id="ANAH02000007">
    <property type="protein sequence ID" value="EPX62546.1"/>
    <property type="molecule type" value="Genomic_DNA"/>
</dbReference>
<comment type="caution">
    <text evidence="1">The sequence shown here is derived from an EMBL/GenBank/DDBJ whole genome shotgun (WGS) entry which is preliminary data.</text>
</comment>
<evidence type="ECO:0000313" key="1">
    <source>
        <dbReference type="EMBL" id="EPX62546.1"/>
    </source>
</evidence>
<accession>S9PHL7</accession>
<keyword evidence="2" id="KW-1185">Reference proteome</keyword>
<sequence>MMHLDRLFTGRQFPGIVRQALYLPIHAAMQLQQACTLVIG</sequence>
<dbReference type="AlphaFoldDB" id="S9PHL7"/>
<name>S9PHL7_CYSF2</name>
<organism evidence="1 2">
    <name type="scientific">Cystobacter fuscus (strain ATCC 25194 / DSM 2262 / NBRC 100088 / M29)</name>
    <dbReference type="NCBI Taxonomy" id="1242864"/>
    <lineage>
        <taxon>Bacteria</taxon>
        <taxon>Pseudomonadati</taxon>
        <taxon>Myxococcota</taxon>
        <taxon>Myxococcia</taxon>
        <taxon>Myxococcales</taxon>
        <taxon>Cystobacterineae</taxon>
        <taxon>Archangiaceae</taxon>
        <taxon>Cystobacter</taxon>
    </lineage>
</organism>
<protein>
    <submittedName>
        <fullName evidence="1">Uncharacterized protein</fullName>
    </submittedName>
</protein>
<evidence type="ECO:0000313" key="2">
    <source>
        <dbReference type="Proteomes" id="UP000011682"/>
    </source>
</evidence>
<reference evidence="1" key="1">
    <citation type="submission" date="2013-05" db="EMBL/GenBank/DDBJ databases">
        <title>Genome assembly of Cystobacter fuscus DSM 2262.</title>
        <authorList>
            <person name="Sharma G."/>
            <person name="Khatri I."/>
            <person name="Kaur C."/>
            <person name="Mayilraj S."/>
            <person name="Subramanian S."/>
        </authorList>
    </citation>
    <scope>NUCLEOTIDE SEQUENCE [LARGE SCALE GENOMIC DNA]</scope>
    <source>
        <strain evidence="1">DSM 2262</strain>
    </source>
</reference>
<proteinExistence type="predicted"/>
<gene>
    <name evidence="1" type="ORF">D187_008734</name>
</gene>